<dbReference type="Pfam" id="PF13203">
    <property type="entry name" value="DUF2201_N"/>
    <property type="match status" value="1"/>
</dbReference>
<feature type="domain" description="VWA-like" evidence="2">
    <location>
        <begin position="250"/>
        <end position="372"/>
    </location>
</feature>
<gene>
    <name evidence="4" type="ORF">BXY39_1667</name>
</gene>
<dbReference type="InterPro" id="IPR036465">
    <property type="entry name" value="vWFA_dom_sf"/>
</dbReference>
<proteinExistence type="predicted"/>
<protein>
    <submittedName>
        <fullName evidence="4">Putative metal-dependent peptidase</fullName>
    </submittedName>
</protein>
<evidence type="ECO:0000259" key="3">
    <source>
        <dbReference type="Pfam" id="PF13203"/>
    </source>
</evidence>
<dbReference type="Proteomes" id="UP000271227">
    <property type="component" value="Unassembled WGS sequence"/>
</dbReference>
<dbReference type="InParanoid" id="A0A3M0CKV8"/>
<feature type="domain" description="Putative metallopeptidase" evidence="3">
    <location>
        <begin position="3"/>
        <end position="242"/>
    </location>
</feature>
<dbReference type="PANTHER" id="PTHR38730">
    <property type="entry name" value="SLL7028 PROTEIN"/>
    <property type="match status" value="1"/>
</dbReference>
<name>A0A3M0CKV8_9PROT</name>
<feature type="region of interest" description="Disordered" evidence="1">
    <location>
        <begin position="133"/>
        <end position="173"/>
    </location>
</feature>
<evidence type="ECO:0000313" key="4">
    <source>
        <dbReference type="EMBL" id="RMB09020.1"/>
    </source>
</evidence>
<keyword evidence="5" id="KW-1185">Reference proteome</keyword>
<reference evidence="4 5" key="1">
    <citation type="submission" date="2018-10" db="EMBL/GenBank/DDBJ databases">
        <title>Genomic Encyclopedia of Archaeal and Bacterial Type Strains, Phase II (KMG-II): from individual species to whole genera.</title>
        <authorList>
            <person name="Goeker M."/>
        </authorList>
    </citation>
    <scope>NUCLEOTIDE SEQUENCE [LARGE SCALE GENOMIC DNA]</scope>
    <source>
        <strain evidence="4 5">DSM 25217</strain>
    </source>
</reference>
<dbReference type="InterPro" id="IPR018698">
    <property type="entry name" value="VWA-like_dom"/>
</dbReference>
<evidence type="ECO:0000313" key="5">
    <source>
        <dbReference type="Proteomes" id="UP000271227"/>
    </source>
</evidence>
<dbReference type="Pfam" id="PF09967">
    <property type="entry name" value="DUF2201"/>
    <property type="match status" value="1"/>
</dbReference>
<dbReference type="SUPFAM" id="SSF53300">
    <property type="entry name" value="vWA-like"/>
    <property type="match status" value="1"/>
</dbReference>
<organism evidence="4 5">
    <name type="scientific">Eilatimonas milleporae</name>
    <dbReference type="NCBI Taxonomy" id="911205"/>
    <lineage>
        <taxon>Bacteria</taxon>
        <taxon>Pseudomonadati</taxon>
        <taxon>Pseudomonadota</taxon>
        <taxon>Alphaproteobacteria</taxon>
        <taxon>Kordiimonadales</taxon>
        <taxon>Kordiimonadaceae</taxon>
        <taxon>Eilatimonas</taxon>
    </lineage>
</organism>
<dbReference type="AlphaFoldDB" id="A0A3M0CKV8"/>
<feature type="compositionally biased region" description="Basic and acidic residues" evidence="1">
    <location>
        <begin position="161"/>
        <end position="172"/>
    </location>
</feature>
<dbReference type="EMBL" id="REFR01000010">
    <property type="protein sequence ID" value="RMB09020.1"/>
    <property type="molecule type" value="Genomic_DNA"/>
</dbReference>
<comment type="caution">
    <text evidence="4">The sequence shown here is derived from an EMBL/GenBank/DDBJ whole genome shotgun (WGS) entry which is preliminary data.</text>
</comment>
<dbReference type="InterPro" id="IPR025154">
    <property type="entry name" value="Put_metallopeptidase_dom"/>
</dbReference>
<evidence type="ECO:0000259" key="2">
    <source>
        <dbReference type="Pfam" id="PF09967"/>
    </source>
</evidence>
<dbReference type="OrthoDB" id="9761650at2"/>
<dbReference type="Gene3D" id="3.30.2010.10">
    <property type="entry name" value="Metalloproteases ('zincins'), catalytic domain"/>
    <property type="match status" value="1"/>
</dbReference>
<dbReference type="PANTHER" id="PTHR38730:SF1">
    <property type="entry name" value="SLL7028 PROTEIN"/>
    <property type="match status" value="1"/>
</dbReference>
<evidence type="ECO:0000256" key="1">
    <source>
        <dbReference type="SAM" id="MobiDB-lite"/>
    </source>
</evidence>
<sequence>MMERVTKARTRLLMSQPFFGVLALRLQIQEACDMDTMSTDGSSIFVNPDFVQQLSDDELIAVMAHEVMHCAHLHPYRREGRDLLLWNMACDYAINSILKESGFILPDGALLNQAYSGMSAEWIYADLLDKRDGQSPQSNSLDPGGCGAVTDPQESTGHEQTASDRKQKETAWKHAVIQAHQTAKASGRAPGGMDRLIRDIKKPKLDWRILLARFINARDHSDYSFSRPNPRFLHQDIFLPSLENQKLEELVIACDTSGSVSQEEIDQVNGELNAILQTVRPASVTVLHCDFEIKKVERFTPDSGTVTLEPVGFGGTDLRPPFDWCRENGVMPDAILYFSDLLSHQWPDVSPAPVLWITPNQRKAPIGETISLQYG</sequence>
<accession>A0A3M0CKV8</accession>